<keyword evidence="5" id="KW-1185">Reference proteome</keyword>
<dbReference type="PANTHER" id="PTHR19303:SF16">
    <property type="entry name" value="JERKY PROTEIN HOMOLOG-LIKE"/>
    <property type="match status" value="1"/>
</dbReference>
<sequence>MRSKGNPISGPVLQAKALDFHKIFQDDEETFTASVGWLIRWKKRYGIRQLSIGDEKLAGTNNVIVELVHSEDCDESDNKSDNEGIERISHTPGIRAIEAALAYIEQQEESTVYDFLQLRRWHTIAVSKRGNKLKQQTIQDFFFFAKKV</sequence>
<dbReference type="Pfam" id="PF03221">
    <property type="entry name" value="HTH_Tnp_Tc5"/>
    <property type="match status" value="1"/>
</dbReference>
<dbReference type="Gene3D" id="1.10.10.60">
    <property type="entry name" value="Homeodomain-like"/>
    <property type="match status" value="1"/>
</dbReference>
<protein>
    <recommendedName>
        <fullName evidence="3">HTH CENPB-type domain-containing protein</fullName>
    </recommendedName>
</protein>
<evidence type="ECO:0000313" key="5">
    <source>
        <dbReference type="Proteomes" id="UP001148838"/>
    </source>
</evidence>
<dbReference type="Proteomes" id="UP001148838">
    <property type="component" value="Unassembled WGS sequence"/>
</dbReference>
<dbReference type="InterPro" id="IPR009057">
    <property type="entry name" value="Homeodomain-like_sf"/>
</dbReference>
<accession>A0ABQ8SU27</accession>
<dbReference type="EMBL" id="JAJSOF020000021">
    <property type="protein sequence ID" value="KAJ4437637.1"/>
    <property type="molecule type" value="Genomic_DNA"/>
</dbReference>
<feature type="domain" description="HTH CENPB-type" evidence="3">
    <location>
        <begin position="1"/>
        <end position="51"/>
    </location>
</feature>
<dbReference type="PROSITE" id="PS51253">
    <property type="entry name" value="HTH_CENPB"/>
    <property type="match status" value="1"/>
</dbReference>
<name>A0ABQ8SU27_PERAM</name>
<evidence type="ECO:0000256" key="2">
    <source>
        <dbReference type="ARBA" id="ARBA00023125"/>
    </source>
</evidence>
<dbReference type="InterPro" id="IPR050863">
    <property type="entry name" value="CenT-Element_Derived"/>
</dbReference>
<evidence type="ECO:0000256" key="1">
    <source>
        <dbReference type="ARBA" id="ARBA00004123"/>
    </source>
</evidence>
<reference evidence="4 5" key="1">
    <citation type="journal article" date="2022" name="Allergy">
        <title>Genome assembly and annotation of Periplaneta americana reveal a comprehensive cockroach allergen profile.</title>
        <authorList>
            <person name="Wang L."/>
            <person name="Xiong Q."/>
            <person name="Saelim N."/>
            <person name="Wang L."/>
            <person name="Nong W."/>
            <person name="Wan A.T."/>
            <person name="Shi M."/>
            <person name="Liu X."/>
            <person name="Cao Q."/>
            <person name="Hui J.H.L."/>
            <person name="Sookrung N."/>
            <person name="Leung T.F."/>
            <person name="Tungtrongchitr A."/>
            <person name="Tsui S.K.W."/>
        </authorList>
    </citation>
    <scope>NUCLEOTIDE SEQUENCE [LARGE SCALE GENOMIC DNA]</scope>
    <source>
        <strain evidence="4">PWHHKU_190912</strain>
    </source>
</reference>
<evidence type="ECO:0000313" key="4">
    <source>
        <dbReference type="EMBL" id="KAJ4437637.1"/>
    </source>
</evidence>
<dbReference type="PANTHER" id="PTHR19303">
    <property type="entry name" value="TRANSPOSON"/>
    <property type="match status" value="1"/>
</dbReference>
<organism evidence="4 5">
    <name type="scientific">Periplaneta americana</name>
    <name type="common">American cockroach</name>
    <name type="synonym">Blatta americana</name>
    <dbReference type="NCBI Taxonomy" id="6978"/>
    <lineage>
        <taxon>Eukaryota</taxon>
        <taxon>Metazoa</taxon>
        <taxon>Ecdysozoa</taxon>
        <taxon>Arthropoda</taxon>
        <taxon>Hexapoda</taxon>
        <taxon>Insecta</taxon>
        <taxon>Pterygota</taxon>
        <taxon>Neoptera</taxon>
        <taxon>Polyneoptera</taxon>
        <taxon>Dictyoptera</taxon>
        <taxon>Blattodea</taxon>
        <taxon>Blattoidea</taxon>
        <taxon>Blattidae</taxon>
        <taxon>Blattinae</taxon>
        <taxon>Periplaneta</taxon>
    </lineage>
</organism>
<proteinExistence type="predicted"/>
<gene>
    <name evidence="4" type="ORF">ANN_17782</name>
</gene>
<comment type="subcellular location">
    <subcellularLocation>
        <location evidence="1">Nucleus</location>
    </subcellularLocation>
</comment>
<comment type="caution">
    <text evidence="4">The sequence shown here is derived from an EMBL/GenBank/DDBJ whole genome shotgun (WGS) entry which is preliminary data.</text>
</comment>
<dbReference type="InterPro" id="IPR006600">
    <property type="entry name" value="HTH_CenpB_DNA-bd_dom"/>
</dbReference>
<dbReference type="SUPFAM" id="SSF46689">
    <property type="entry name" value="Homeodomain-like"/>
    <property type="match status" value="1"/>
</dbReference>
<keyword evidence="2" id="KW-0238">DNA-binding</keyword>
<evidence type="ECO:0000259" key="3">
    <source>
        <dbReference type="PROSITE" id="PS51253"/>
    </source>
</evidence>